<feature type="domain" description="Phosphatidic acid phosphatase type 2/haloperoxidase" evidence="2">
    <location>
        <begin position="84"/>
        <end position="198"/>
    </location>
</feature>
<evidence type="ECO:0000313" key="4">
    <source>
        <dbReference type="Proteomes" id="UP000177418"/>
    </source>
</evidence>
<dbReference type="AlphaFoldDB" id="A0A1F7JGN7"/>
<gene>
    <name evidence="3" type="ORF">A3H78_05840</name>
</gene>
<feature type="transmembrane region" description="Helical" evidence="1">
    <location>
        <begin position="86"/>
        <end position="107"/>
    </location>
</feature>
<dbReference type="Proteomes" id="UP000177418">
    <property type="component" value="Unassembled WGS sequence"/>
</dbReference>
<keyword evidence="1" id="KW-0472">Membrane</keyword>
<reference evidence="3 4" key="1">
    <citation type="journal article" date="2016" name="Nat. Commun.">
        <title>Thousands of microbial genomes shed light on interconnected biogeochemical processes in an aquifer system.</title>
        <authorList>
            <person name="Anantharaman K."/>
            <person name="Brown C.T."/>
            <person name="Hug L.A."/>
            <person name="Sharon I."/>
            <person name="Castelle C.J."/>
            <person name="Probst A.J."/>
            <person name="Thomas B.C."/>
            <person name="Singh A."/>
            <person name="Wilkins M.J."/>
            <person name="Karaoz U."/>
            <person name="Brodie E.L."/>
            <person name="Williams K.H."/>
            <person name="Hubbard S.S."/>
            <person name="Banfield J.F."/>
        </authorList>
    </citation>
    <scope>NUCLEOTIDE SEQUENCE [LARGE SCALE GENOMIC DNA]</scope>
</reference>
<dbReference type="SMART" id="SM00014">
    <property type="entry name" value="acidPPc"/>
    <property type="match status" value="1"/>
</dbReference>
<feature type="transmembrane region" description="Helical" evidence="1">
    <location>
        <begin position="159"/>
        <end position="177"/>
    </location>
</feature>
<dbReference type="Pfam" id="PF01569">
    <property type="entry name" value="PAP2"/>
    <property type="match status" value="1"/>
</dbReference>
<dbReference type="PANTHER" id="PTHR14969:SF13">
    <property type="entry name" value="AT30094P"/>
    <property type="match status" value="1"/>
</dbReference>
<dbReference type="SUPFAM" id="SSF48317">
    <property type="entry name" value="Acid phosphatase/Vanadium-dependent haloperoxidase"/>
    <property type="match status" value="1"/>
</dbReference>
<organism evidence="3 4">
    <name type="scientific">Candidatus Roizmanbacteria bacterium RIFCSPLOWO2_02_FULL_36_11</name>
    <dbReference type="NCBI Taxonomy" id="1802071"/>
    <lineage>
        <taxon>Bacteria</taxon>
        <taxon>Candidatus Roizmaniibacteriota</taxon>
    </lineage>
</organism>
<dbReference type="InterPro" id="IPR036938">
    <property type="entry name" value="PAP2/HPO_sf"/>
</dbReference>
<feature type="transmembrane region" description="Helical" evidence="1">
    <location>
        <begin position="183"/>
        <end position="200"/>
    </location>
</feature>
<proteinExistence type="predicted"/>
<name>A0A1F7JGN7_9BACT</name>
<dbReference type="PANTHER" id="PTHR14969">
    <property type="entry name" value="SPHINGOSINE-1-PHOSPHATE PHOSPHOHYDROLASE"/>
    <property type="match status" value="1"/>
</dbReference>
<comment type="caution">
    <text evidence="3">The sequence shown here is derived from an EMBL/GenBank/DDBJ whole genome shotgun (WGS) entry which is preliminary data.</text>
</comment>
<evidence type="ECO:0000313" key="3">
    <source>
        <dbReference type="EMBL" id="OGK54778.1"/>
    </source>
</evidence>
<feature type="transmembrane region" description="Helical" evidence="1">
    <location>
        <begin position="54"/>
        <end position="79"/>
    </location>
</feature>
<accession>A0A1F7JGN7</accession>
<feature type="transmembrane region" description="Helical" evidence="1">
    <location>
        <begin position="12"/>
        <end position="34"/>
    </location>
</feature>
<dbReference type="EMBL" id="MGAV01000013">
    <property type="protein sequence ID" value="OGK54778.1"/>
    <property type="molecule type" value="Genomic_DNA"/>
</dbReference>
<evidence type="ECO:0000259" key="2">
    <source>
        <dbReference type="SMART" id="SM00014"/>
    </source>
</evidence>
<keyword evidence="1" id="KW-0812">Transmembrane</keyword>
<dbReference type="InterPro" id="IPR000326">
    <property type="entry name" value="PAP2/HPO"/>
</dbReference>
<sequence length="206" mass="23946">MRRKKIQEHHLFYATACFLLLILALLKPVFLLTIDKNMAKQFYNFLRNPFISLFLSFITNYTIGSLFFAPLIVTIILFLRVKIKGIIYFFIGFGSLAVIRYLLQSFFGRQRPFVINQNTPYLGQISPYGSSFPSFHAMTAFFVAYFLVEYLRLKHLPTFFLYLLAFLVAVSRVYLGAHFPADVLVGAFIGLLWGHLFFHLSNLRLK</sequence>
<evidence type="ECO:0000256" key="1">
    <source>
        <dbReference type="SAM" id="Phobius"/>
    </source>
</evidence>
<feature type="transmembrane region" description="Helical" evidence="1">
    <location>
        <begin position="127"/>
        <end position="147"/>
    </location>
</feature>
<dbReference type="Gene3D" id="1.20.144.10">
    <property type="entry name" value="Phosphatidic acid phosphatase type 2/haloperoxidase"/>
    <property type="match status" value="1"/>
</dbReference>
<protein>
    <recommendedName>
        <fullName evidence="2">Phosphatidic acid phosphatase type 2/haloperoxidase domain-containing protein</fullName>
    </recommendedName>
</protein>
<keyword evidence="1" id="KW-1133">Transmembrane helix</keyword>